<reference evidence="9" key="1">
    <citation type="submission" date="2020-06" db="EMBL/GenBank/DDBJ databases">
        <title>Unique genomic features of the anaerobic methanotrophic archaea.</title>
        <authorList>
            <person name="Chadwick G.L."/>
            <person name="Skennerton C.T."/>
            <person name="Laso-Perez R."/>
            <person name="Leu A.O."/>
            <person name="Speth D.R."/>
            <person name="Yu H."/>
            <person name="Morgan-Lang C."/>
            <person name="Hatzenpichler R."/>
            <person name="Goudeau D."/>
            <person name="Malmstrom R."/>
            <person name="Brazelton W.J."/>
            <person name="Woyke T."/>
            <person name="Hallam S.J."/>
            <person name="Tyson G.W."/>
            <person name="Wegener G."/>
            <person name="Boetius A."/>
            <person name="Orphan V."/>
        </authorList>
    </citation>
    <scope>NUCLEOTIDE SEQUENCE</scope>
</reference>
<evidence type="ECO:0000256" key="5">
    <source>
        <dbReference type="ARBA" id="ARBA00022840"/>
    </source>
</evidence>
<comment type="catalytic activity">
    <reaction evidence="7">
        <text>(R)-4'-phosphopantetheine + ATP + H(+) = 3'-dephospho-CoA + diphosphate</text>
        <dbReference type="Rhea" id="RHEA:19801"/>
        <dbReference type="ChEBI" id="CHEBI:15378"/>
        <dbReference type="ChEBI" id="CHEBI:30616"/>
        <dbReference type="ChEBI" id="CHEBI:33019"/>
        <dbReference type="ChEBI" id="CHEBI:57328"/>
        <dbReference type="ChEBI" id="CHEBI:61723"/>
        <dbReference type="EC" id="2.7.7.3"/>
    </reaction>
</comment>
<comment type="subcellular location">
    <subcellularLocation>
        <location evidence="7">Cytoplasm</location>
    </subcellularLocation>
</comment>
<dbReference type="UniPathway" id="UPA00241"/>
<dbReference type="Gene3D" id="3.40.50.620">
    <property type="entry name" value="HUPs"/>
    <property type="match status" value="1"/>
</dbReference>
<keyword evidence="5 7" id="KW-0067">ATP-binding</keyword>
<protein>
    <recommendedName>
        <fullName evidence="7">Phosphopantetheine adenylyltransferase</fullName>
        <ecNumber evidence="7">2.7.7.3</ecNumber>
    </recommendedName>
    <alternativeName>
        <fullName evidence="7">Dephospho-CoA pyrophosphorylase</fullName>
    </alternativeName>
    <alternativeName>
        <fullName evidence="7">Pantetheine-phosphate adenylyltransferase</fullName>
        <shortName evidence="7">PPAT</shortName>
    </alternativeName>
</protein>
<proteinExistence type="inferred from homology"/>
<dbReference type="GO" id="GO:0015937">
    <property type="term" value="P:coenzyme A biosynthetic process"/>
    <property type="evidence" value="ECO:0007669"/>
    <property type="project" value="UniProtKB-UniRule"/>
</dbReference>
<dbReference type="InterPro" id="IPR023540">
    <property type="entry name" value="PPAT_arch"/>
</dbReference>
<evidence type="ECO:0000256" key="4">
    <source>
        <dbReference type="ARBA" id="ARBA00022741"/>
    </source>
</evidence>
<comment type="similarity">
    <text evidence="7">Belongs to the eukaryotic CoaD family.</text>
</comment>
<dbReference type="InterPro" id="IPR014729">
    <property type="entry name" value="Rossmann-like_a/b/a_fold"/>
</dbReference>
<name>A0A7G9Z9F1_9EURY</name>
<comment type="pathway">
    <text evidence="7">Cofactor biosynthesis; coenzyme A biosynthesis.</text>
</comment>
<dbReference type="Pfam" id="PF01467">
    <property type="entry name" value="CTP_transf_like"/>
    <property type="match status" value="1"/>
</dbReference>
<organism evidence="9">
    <name type="scientific">Candidatus Methanophaga sp. ANME-1 ERB7</name>
    <dbReference type="NCBI Taxonomy" id="2759913"/>
    <lineage>
        <taxon>Archaea</taxon>
        <taxon>Methanobacteriati</taxon>
        <taxon>Methanobacteriota</taxon>
        <taxon>Stenosarchaea group</taxon>
        <taxon>Methanomicrobia</taxon>
        <taxon>Candidatus Methanophagales</taxon>
        <taxon>Candidatus Methanophagaceae</taxon>
        <taxon>Candidatus Methanophaga</taxon>
    </lineage>
</organism>
<evidence type="ECO:0000256" key="3">
    <source>
        <dbReference type="ARBA" id="ARBA00022695"/>
    </source>
</evidence>
<gene>
    <name evidence="7 9" type="primary">coaD</name>
    <name evidence="9" type="ORF">KGHFPOIM_00027</name>
</gene>
<sequence>MRIAIGGTFDPLHDGHKKLLKKAYELCEGGEIVIGVTSDKMARANKDRLVLPYNRRAEKIRQHMYKEYGVKVRTMELNDRYGITLDADVDYIVISPETYVIALTINELRKKRGKNPIKIVKVAHAKAADGQVISSTRIKAGEIDEHGALLAHL</sequence>
<keyword evidence="6 7" id="KW-0173">Coenzyme A biosynthesis</keyword>
<evidence type="ECO:0000313" key="9">
    <source>
        <dbReference type="EMBL" id="QNO56885.1"/>
    </source>
</evidence>
<dbReference type="GO" id="GO:0005524">
    <property type="term" value="F:ATP binding"/>
    <property type="evidence" value="ECO:0007669"/>
    <property type="project" value="UniProtKB-KW"/>
</dbReference>
<evidence type="ECO:0000256" key="6">
    <source>
        <dbReference type="ARBA" id="ARBA00022993"/>
    </source>
</evidence>
<dbReference type="GO" id="GO:0004595">
    <property type="term" value="F:pantetheine-phosphate adenylyltransferase activity"/>
    <property type="evidence" value="ECO:0007669"/>
    <property type="project" value="UniProtKB-UniRule"/>
</dbReference>
<keyword evidence="3 7" id="KW-0548">Nucleotidyltransferase</keyword>
<keyword evidence="4 7" id="KW-0547">Nucleotide-binding</keyword>
<dbReference type="InterPro" id="IPR004821">
    <property type="entry name" value="Cyt_trans-like"/>
</dbReference>
<keyword evidence="1 7" id="KW-0963">Cytoplasm</keyword>
<dbReference type="SUPFAM" id="SSF52374">
    <property type="entry name" value="Nucleotidylyl transferase"/>
    <property type="match status" value="1"/>
</dbReference>
<dbReference type="PANTHER" id="PTHR43793">
    <property type="entry name" value="FAD SYNTHASE"/>
    <property type="match status" value="1"/>
</dbReference>
<evidence type="ECO:0000259" key="8">
    <source>
        <dbReference type="Pfam" id="PF01467"/>
    </source>
</evidence>
<comment type="function">
    <text evidence="7">Reversibly transfers an adenylyl group from ATP to 4'-phosphopantetheine, yielding dephospho-CoA (dPCoA) and pyrophosphate.</text>
</comment>
<dbReference type="PANTHER" id="PTHR43793:SF1">
    <property type="entry name" value="FAD SYNTHASE"/>
    <property type="match status" value="1"/>
</dbReference>
<dbReference type="NCBIfam" id="TIGR00125">
    <property type="entry name" value="cyt_tran_rel"/>
    <property type="match status" value="1"/>
</dbReference>
<dbReference type="EMBL" id="MT631671">
    <property type="protein sequence ID" value="QNO56885.1"/>
    <property type="molecule type" value="Genomic_DNA"/>
</dbReference>
<dbReference type="EC" id="2.7.7.3" evidence="7"/>
<evidence type="ECO:0000256" key="2">
    <source>
        <dbReference type="ARBA" id="ARBA00022679"/>
    </source>
</evidence>
<evidence type="ECO:0000256" key="1">
    <source>
        <dbReference type="ARBA" id="ARBA00022490"/>
    </source>
</evidence>
<feature type="domain" description="Cytidyltransferase-like" evidence="8">
    <location>
        <begin position="5"/>
        <end position="140"/>
    </location>
</feature>
<dbReference type="InterPro" id="IPR050385">
    <property type="entry name" value="Archaeal_FAD_synthase"/>
</dbReference>
<dbReference type="HAMAP" id="MF_00647">
    <property type="entry name" value="PPAT_arch"/>
    <property type="match status" value="1"/>
</dbReference>
<accession>A0A7G9Z9F1</accession>
<keyword evidence="2 7" id="KW-0808">Transferase</keyword>
<dbReference type="NCBIfam" id="NF001985">
    <property type="entry name" value="PRK00777.1"/>
    <property type="match status" value="1"/>
</dbReference>
<dbReference type="AlphaFoldDB" id="A0A7G9Z9F1"/>
<evidence type="ECO:0000256" key="7">
    <source>
        <dbReference type="HAMAP-Rule" id="MF_00647"/>
    </source>
</evidence>
<dbReference type="GO" id="GO:0005737">
    <property type="term" value="C:cytoplasm"/>
    <property type="evidence" value="ECO:0007669"/>
    <property type="project" value="UniProtKB-SubCell"/>
</dbReference>